<evidence type="ECO:0000313" key="11">
    <source>
        <dbReference type="Proteomes" id="UP000451860"/>
    </source>
</evidence>
<dbReference type="InterPro" id="IPR009075">
    <property type="entry name" value="AcylCo_DH/oxidase_C"/>
</dbReference>
<dbReference type="GO" id="GO:0005886">
    <property type="term" value="C:plasma membrane"/>
    <property type="evidence" value="ECO:0007669"/>
    <property type="project" value="TreeGrafter"/>
</dbReference>
<evidence type="ECO:0000313" key="10">
    <source>
        <dbReference type="EMBL" id="KAE8765955.1"/>
    </source>
</evidence>
<evidence type="ECO:0000256" key="3">
    <source>
        <dbReference type="ARBA" id="ARBA00022630"/>
    </source>
</evidence>
<dbReference type="SUPFAM" id="SSF56645">
    <property type="entry name" value="Acyl-CoA dehydrogenase NM domain-like"/>
    <property type="match status" value="1"/>
</dbReference>
<comment type="caution">
    <text evidence="10">The sequence shown here is derived from an EMBL/GenBank/DDBJ whole genome shotgun (WGS) entry which is preliminary data.</text>
</comment>
<dbReference type="Pfam" id="PF02770">
    <property type="entry name" value="Acyl-CoA_dh_M"/>
    <property type="match status" value="1"/>
</dbReference>
<keyword evidence="4 6" id="KW-0274">FAD</keyword>
<dbReference type="Proteomes" id="UP000451860">
    <property type="component" value="Unassembled WGS sequence"/>
</dbReference>
<proteinExistence type="inferred from homology"/>
<keyword evidence="11" id="KW-1185">Reference proteome</keyword>
<accession>A0A7J5UUI6</accession>
<dbReference type="InterPro" id="IPR009100">
    <property type="entry name" value="AcylCoA_DH/oxidase_NM_dom_sf"/>
</dbReference>
<dbReference type="Pfam" id="PF00441">
    <property type="entry name" value="Acyl-CoA_dh_1"/>
    <property type="match status" value="1"/>
</dbReference>
<evidence type="ECO:0000259" key="9">
    <source>
        <dbReference type="Pfam" id="PF02771"/>
    </source>
</evidence>
<dbReference type="OrthoDB" id="2769798at2"/>
<dbReference type="SUPFAM" id="SSF47203">
    <property type="entry name" value="Acyl-CoA dehydrogenase C-terminal domain-like"/>
    <property type="match status" value="1"/>
</dbReference>
<dbReference type="Gene3D" id="2.40.110.10">
    <property type="entry name" value="Butyryl-CoA Dehydrogenase, subunit A, domain 2"/>
    <property type="match status" value="1"/>
</dbReference>
<dbReference type="Pfam" id="PF02771">
    <property type="entry name" value="Acyl-CoA_dh_N"/>
    <property type="match status" value="1"/>
</dbReference>
<dbReference type="GO" id="GO:0050660">
    <property type="term" value="F:flavin adenine dinucleotide binding"/>
    <property type="evidence" value="ECO:0007669"/>
    <property type="project" value="InterPro"/>
</dbReference>
<dbReference type="EMBL" id="WHJE01000003">
    <property type="protein sequence ID" value="KAE8765955.1"/>
    <property type="molecule type" value="Genomic_DNA"/>
</dbReference>
<dbReference type="Gene3D" id="1.10.540.10">
    <property type="entry name" value="Acyl-CoA dehydrogenase/oxidase, N-terminal domain"/>
    <property type="match status" value="1"/>
</dbReference>
<dbReference type="Gene3D" id="1.20.140.10">
    <property type="entry name" value="Butyryl-CoA Dehydrogenase, subunit A, domain 3"/>
    <property type="match status" value="1"/>
</dbReference>
<dbReference type="InterPro" id="IPR036250">
    <property type="entry name" value="AcylCo_DH-like_C"/>
</dbReference>
<evidence type="ECO:0000256" key="2">
    <source>
        <dbReference type="ARBA" id="ARBA00009347"/>
    </source>
</evidence>
<feature type="domain" description="Acyl-CoA oxidase/dehydrogenase middle" evidence="8">
    <location>
        <begin position="126"/>
        <end position="220"/>
    </location>
</feature>
<dbReference type="PANTHER" id="PTHR43292">
    <property type="entry name" value="ACYL-COA DEHYDROGENASE"/>
    <property type="match status" value="1"/>
</dbReference>
<keyword evidence="5 6" id="KW-0560">Oxidoreductase</keyword>
<keyword evidence="3 6" id="KW-0285">Flavoprotein</keyword>
<feature type="domain" description="Acyl-CoA dehydrogenase/oxidase C-terminal" evidence="7">
    <location>
        <begin position="232"/>
        <end position="370"/>
    </location>
</feature>
<evidence type="ECO:0000259" key="7">
    <source>
        <dbReference type="Pfam" id="PF00441"/>
    </source>
</evidence>
<dbReference type="AlphaFoldDB" id="A0A7J5UUI6"/>
<comment type="cofactor">
    <cofactor evidence="1 6">
        <name>FAD</name>
        <dbReference type="ChEBI" id="CHEBI:57692"/>
    </cofactor>
</comment>
<evidence type="ECO:0000259" key="8">
    <source>
        <dbReference type="Pfam" id="PF02770"/>
    </source>
</evidence>
<feature type="domain" description="Acyl-CoA dehydrogenase/oxidase N-terminal" evidence="9">
    <location>
        <begin position="7"/>
        <end position="122"/>
    </location>
</feature>
<evidence type="ECO:0000256" key="5">
    <source>
        <dbReference type="ARBA" id="ARBA00023002"/>
    </source>
</evidence>
<dbReference type="InterPro" id="IPR013786">
    <property type="entry name" value="AcylCoA_DH/ox_N"/>
</dbReference>
<dbReference type="InterPro" id="IPR046373">
    <property type="entry name" value="Acyl-CoA_Oxase/DH_mid-dom_sf"/>
</dbReference>
<organism evidence="10 11">
    <name type="scientific">Georgenia thermotolerans</name>
    <dbReference type="NCBI Taxonomy" id="527326"/>
    <lineage>
        <taxon>Bacteria</taxon>
        <taxon>Bacillati</taxon>
        <taxon>Actinomycetota</taxon>
        <taxon>Actinomycetes</taxon>
        <taxon>Micrococcales</taxon>
        <taxon>Bogoriellaceae</taxon>
        <taxon>Georgenia</taxon>
    </lineage>
</organism>
<evidence type="ECO:0000256" key="6">
    <source>
        <dbReference type="RuleBase" id="RU362125"/>
    </source>
</evidence>
<dbReference type="InterPro" id="IPR052161">
    <property type="entry name" value="Mycobact_Acyl-CoA_DH"/>
</dbReference>
<gene>
    <name evidence="10" type="ORF">GB883_01295</name>
</gene>
<dbReference type="InterPro" id="IPR037069">
    <property type="entry name" value="AcylCoA_DH/ox_N_sf"/>
</dbReference>
<dbReference type="GO" id="GO:0016627">
    <property type="term" value="F:oxidoreductase activity, acting on the CH-CH group of donors"/>
    <property type="evidence" value="ECO:0007669"/>
    <property type="project" value="InterPro"/>
</dbReference>
<protein>
    <submittedName>
        <fullName evidence="10">Acyl-CoA dehydrogenase</fullName>
    </submittedName>
</protein>
<name>A0A7J5UUI6_9MICO</name>
<evidence type="ECO:0000256" key="4">
    <source>
        <dbReference type="ARBA" id="ARBA00022827"/>
    </source>
</evidence>
<comment type="similarity">
    <text evidence="2 6">Belongs to the acyl-CoA dehydrogenase family.</text>
</comment>
<evidence type="ECO:0000256" key="1">
    <source>
        <dbReference type="ARBA" id="ARBA00001974"/>
    </source>
</evidence>
<dbReference type="InterPro" id="IPR006091">
    <property type="entry name" value="Acyl-CoA_Oxase/DH_mid-dom"/>
</dbReference>
<sequence>MTEEVEQIQAFADRARAWLEENVPARWRKHRGSLSPEESDAIRREWDRQLWRGGFAGITIPREFGGQGLGLAEEVVFAVLAAKAQAPDGLARVGKILTAPMLIASGTEEQRAKYLRPILSGEDVWCQGFSEPGAGSDLAGVQTRATRVEGGYLVNGRKTWTSFVQHASHCFVLAVTQPDAPRYRNLSMLLVDMNQPGVAVNDIKQISGAVHFAEVQFENVFVPDSDRVGEDGGGWKVAMRVLGDERGGAETASRYVEIRADVDLLLRTCRDRPDLANELSDLDVRTELLRWQLFKVIDRAPREDATFWRAVSILKVMWSELWQDVTRLGIKAALPTDREHWRYQYLESRAVSVYSGTNEIQRNIISERVLGLPK</sequence>
<dbReference type="PANTHER" id="PTHR43292:SF3">
    <property type="entry name" value="ACYL-COA DEHYDROGENASE FADE29"/>
    <property type="match status" value="1"/>
</dbReference>
<reference evidence="10 11" key="1">
    <citation type="submission" date="2019-10" db="EMBL/GenBank/DDBJ databases">
        <title>Georgenia wutianyii sp. nov. and Georgenia yuyongxinii sp. nov. isolated from plateau pika (Ochotona curzoniae) in the Qinghai-Tibet plateau of China.</title>
        <authorList>
            <person name="Tian Z."/>
        </authorList>
    </citation>
    <scope>NUCLEOTIDE SEQUENCE [LARGE SCALE GENOMIC DNA]</scope>
    <source>
        <strain evidence="10 11">DSM 21501</strain>
    </source>
</reference>